<protein>
    <submittedName>
        <fullName evidence="6">Monooxygenase</fullName>
    </submittedName>
</protein>
<dbReference type="Pfam" id="PF00743">
    <property type="entry name" value="FMO-like"/>
    <property type="match status" value="1"/>
</dbReference>
<keyword evidence="7" id="KW-1185">Reference proteome</keyword>
<dbReference type="GO" id="GO:0050660">
    <property type="term" value="F:flavin adenine dinucleotide binding"/>
    <property type="evidence" value="ECO:0007669"/>
    <property type="project" value="InterPro"/>
</dbReference>
<sequence length="467" mass="52973">MSQGFRPQNNNGPLCCVIGAGPSGISTLKRLKDHGIPYDCFEASDNIGGNWYYQNPNGMSACYQSLHIDTSKFRMGMQEYPVPENWPDYPHHSEIFDYLNEYTDHFNLRDSITFNTRVELAHRDEDGHWTVTTSDGETRRYPVLIVANGHHWDPRWPEPAYPGDFAGDQIHAHSYNTPFDPIDMRDKRVLVVGSGNSAMDVASELSMRFMAKTLHISMRRGVWVFPKYINGTPGDKNMLPAWVPRWLQHWLMKRVVKAQIGDPKNYGLPQPTYQPWEAHGTVSGEFLQRAGSGDIKARPGIDRLDGHTVHFTDGSSGDFDVIVWCTGYKISFPFFDQPEFTAGEDNQPPRLFKRMLIPGVPNLIYMGLAQSLPTLVNFAEQQSRWLAPYLTGDYAPPSESAMQRMIDDDEAFYLRDYYPSPRHTIQLHFDHYVGRLDKEIAAGIKREKGGQAAAALPADTLNRDQAA</sequence>
<dbReference type="GO" id="GO:0004499">
    <property type="term" value="F:N,N-dimethylaniline monooxygenase activity"/>
    <property type="evidence" value="ECO:0007669"/>
    <property type="project" value="InterPro"/>
</dbReference>
<proteinExistence type="inferred from homology"/>
<keyword evidence="2" id="KW-0285">Flavoprotein</keyword>
<comment type="similarity">
    <text evidence="1">Belongs to the FMO family.</text>
</comment>
<evidence type="ECO:0000256" key="5">
    <source>
        <dbReference type="ARBA" id="ARBA00023002"/>
    </source>
</evidence>
<dbReference type="Proteomes" id="UP000234845">
    <property type="component" value="Unassembled WGS sequence"/>
</dbReference>
<evidence type="ECO:0000313" key="6">
    <source>
        <dbReference type="EMBL" id="PLW81365.1"/>
    </source>
</evidence>
<dbReference type="PRINTS" id="PR00370">
    <property type="entry name" value="FMOXYGENASE"/>
</dbReference>
<name>A0A2N5XYZ3_9GAMM</name>
<dbReference type="AlphaFoldDB" id="A0A2N5XYZ3"/>
<dbReference type="InterPro" id="IPR036188">
    <property type="entry name" value="FAD/NAD-bd_sf"/>
</dbReference>
<dbReference type="InterPro" id="IPR000960">
    <property type="entry name" value="Flavin_mOase"/>
</dbReference>
<dbReference type="GO" id="GO:0050661">
    <property type="term" value="F:NADP binding"/>
    <property type="evidence" value="ECO:0007669"/>
    <property type="project" value="InterPro"/>
</dbReference>
<keyword evidence="6" id="KW-0503">Monooxygenase</keyword>
<dbReference type="InterPro" id="IPR050346">
    <property type="entry name" value="FMO-like"/>
</dbReference>
<dbReference type="RefSeq" id="WP_101522566.1">
    <property type="nucleotide sequence ID" value="NZ_PKLZ01000014.1"/>
</dbReference>
<dbReference type="OrthoDB" id="9766402at2"/>
<dbReference type="Gene3D" id="3.50.50.60">
    <property type="entry name" value="FAD/NAD(P)-binding domain"/>
    <property type="match status" value="1"/>
</dbReference>
<dbReference type="EMBL" id="PKLZ01000014">
    <property type="protein sequence ID" value="PLW81365.1"/>
    <property type="molecule type" value="Genomic_DNA"/>
</dbReference>
<evidence type="ECO:0000256" key="2">
    <source>
        <dbReference type="ARBA" id="ARBA00022630"/>
    </source>
</evidence>
<dbReference type="InterPro" id="IPR020946">
    <property type="entry name" value="Flavin_mOase-like"/>
</dbReference>
<evidence type="ECO:0000256" key="1">
    <source>
        <dbReference type="ARBA" id="ARBA00009183"/>
    </source>
</evidence>
<keyword evidence="5" id="KW-0560">Oxidoreductase</keyword>
<evidence type="ECO:0000256" key="4">
    <source>
        <dbReference type="ARBA" id="ARBA00022857"/>
    </source>
</evidence>
<comment type="caution">
    <text evidence="6">The sequence shown here is derived from an EMBL/GenBank/DDBJ whole genome shotgun (WGS) entry which is preliminary data.</text>
</comment>
<accession>A0A2N5XYZ3</accession>
<keyword evidence="4" id="KW-0521">NADP</keyword>
<dbReference type="PANTHER" id="PTHR23023">
    <property type="entry name" value="DIMETHYLANILINE MONOOXYGENASE"/>
    <property type="match status" value="1"/>
</dbReference>
<reference evidence="7" key="1">
    <citation type="submission" date="2017-11" db="EMBL/GenBank/DDBJ databases">
        <title>The draft genome sequence of Chromatocurvus sp. F02.</title>
        <authorList>
            <person name="Du Z.-J."/>
            <person name="Chang Y.-Q."/>
        </authorList>
    </citation>
    <scope>NUCLEOTIDE SEQUENCE [LARGE SCALE GENOMIC DNA]</scope>
    <source>
        <strain evidence="7">F02</strain>
    </source>
</reference>
<evidence type="ECO:0000256" key="3">
    <source>
        <dbReference type="ARBA" id="ARBA00022827"/>
    </source>
</evidence>
<dbReference type="PIRSF" id="PIRSF000332">
    <property type="entry name" value="FMO"/>
    <property type="match status" value="1"/>
</dbReference>
<evidence type="ECO:0000313" key="7">
    <source>
        <dbReference type="Proteomes" id="UP000234845"/>
    </source>
</evidence>
<keyword evidence="3" id="KW-0274">FAD</keyword>
<gene>
    <name evidence="6" type="ORF">CWI75_16155</name>
</gene>
<organism evidence="6 7">
    <name type="scientific">Kineobactrum sediminis</name>
    <dbReference type="NCBI Taxonomy" id="1905677"/>
    <lineage>
        <taxon>Bacteria</taxon>
        <taxon>Pseudomonadati</taxon>
        <taxon>Pseudomonadota</taxon>
        <taxon>Gammaproteobacteria</taxon>
        <taxon>Cellvibrionales</taxon>
        <taxon>Halieaceae</taxon>
        <taxon>Kineobactrum</taxon>
    </lineage>
</organism>
<dbReference type="SUPFAM" id="SSF51905">
    <property type="entry name" value="FAD/NAD(P)-binding domain"/>
    <property type="match status" value="2"/>
</dbReference>